<evidence type="ECO:0000256" key="2">
    <source>
        <dbReference type="ARBA" id="ARBA00022448"/>
    </source>
</evidence>
<name>A0A6I3S490_9BURK</name>
<dbReference type="InterPro" id="IPR001898">
    <property type="entry name" value="SLC13A/DASS"/>
</dbReference>
<evidence type="ECO:0000313" key="7">
    <source>
        <dbReference type="Proteomes" id="UP000462362"/>
    </source>
</evidence>
<protein>
    <submittedName>
        <fullName evidence="6">DASS family sodium-coupled anion symporter</fullName>
    </submittedName>
</protein>
<keyword evidence="4" id="KW-1133">Transmembrane helix</keyword>
<dbReference type="EMBL" id="WNCL01000028">
    <property type="protein sequence ID" value="MTU43766.1"/>
    <property type="molecule type" value="Genomic_DNA"/>
</dbReference>
<dbReference type="PROSITE" id="PS01271">
    <property type="entry name" value="NA_SULFATE"/>
    <property type="match status" value="1"/>
</dbReference>
<dbReference type="Pfam" id="PF00939">
    <property type="entry name" value="Na_sulph_symp"/>
    <property type="match status" value="1"/>
</dbReference>
<accession>A0A6I3S490</accession>
<evidence type="ECO:0000256" key="3">
    <source>
        <dbReference type="ARBA" id="ARBA00022692"/>
    </source>
</evidence>
<dbReference type="PANTHER" id="PTHR10283">
    <property type="entry name" value="SOLUTE CARRIER FAMILY 13 MEMBER"/>
    <property type="match status" value="1"/>
</dbReference>
<dbReference type="CDD" id="cd01115">
    <property type="entry name" value="SLC13_permease"/>
    <property type="match status" value="1"/>
</dbReference>
<keyword evidence="5" id="KW-0472">Membrane</keyword>
<evidence type="ECO:0000256" key="4">
    <source>
        <dbReference type="ARBA" id="ARBA00022989"/>
    </source>
</evidence>
<comment type="caution">
    <text evidence="6">The sequence shown here is derived from an EMBL/GenBank/DDBJ whole genome shotgun (WGS) entry which is preliminary data.</text>
</comment>
<comment type="subcellular location">
    <subcellularLocation>
        <location evidence="1">Membrane</location>
        <topology evidence="1">Multi-pass membrane protein</topology>
    </subcellularLocation>
</comment>
<dbReference type="InterPro" id="IPR031312">
    <property type="entry name" value="Na/sul_symport_CS"/>
</dbReference>
<evidence type="ECO:0000256" key="5">
    <source>
        <dbReference type="ARBA" id="ARBA00023136"/>
    </source>
</evidence>
<dbReference type="GO" id="GO:0015141">
    <property type="term" value="F:succinate transmembrane transporter activity"/>
    <property type="evidence" value="ECO:0007669"/>
    <property type="project" value="UniProtKB-ARBA"/>
</dbReference>
<evidence type="ECO:0000313" key="6">
    <source>
        <dbReference type="EMBL" id="MTU43766.1"/>
    </source>
</evidence>
<organism evidence="6 7">
    <name type="scientific">Parasutterella excrementihominis</name>
    <dbReference type="NCBI Taxonomy" id="487175"/>
    <lineage>
        <taxon>Bacteria</taxon>
        <taxon>Pseudomonadati</taxon>
        <taxon>Pseudomonadota</taxon>
        <taxon>Betaproteobacteria</taxon>
        <taxon>Burkholderiales</taxon>
        <taxon>Sutterellaceae</taxon>
        <taxon>Parasutterella</taxon>
    </lineage>
</organism>
<proteinExistence type="predicted"/>
<sequence>MVAAEIGSFPPGVKRFFLLGAPIIALIIYWILPNTYTDIHNQVLPFNPHAKACLAVVVWMVLWWLFEPVPIPVTSLLPIPLFPLLGIAKPVQAMAPYASGTIFLFMGGFILAIAVQRWRLDKRIALTTLKLVGTKAPAIVGGFLLASGVLSMWVSNTATAAMMVPIAMAVLSLVRAKKAGGPIDREEENFSVAMLLAVAYGASIGGMATIIGSPPNGIFARFMEQNFNDPISLAHWMKYGMPLTLILLPLCWFLLTKVLFRKTMKEIEGGAQWVQSELNKLGPIGKGEMIVLIVFCAAILLWSFGGVLRGLDFGGTRPFASLSDAAIAMICAIVLFCIPVNRDHMVLDWSDMKELPWGVLLLFGGGLSMAAGLQITECGQIISANAGVLAGLPRWAILIGVSLLVMLASNFTSNTALAATLMPLLASAAVPMGVPAEQLLMVTALSASCAFMMPVGTPPNAIVFSTGRIKIMQMVSAGAVLTLVSVVVIGLFAATFIN</sequence>
<dbReference type="Proteomes" id="UP000462362">
    <property type="component" value="Unassembled WGS sequence"/>
</dbReference>
<dbReference type="RefSeq" id="WP_149879641.1">
    <property type="nucleotide sequence ID" value="NZ_DBGEBU010000019.1"/>
</dbReference>
<dbReference type="PANTHER" id="PTHR10283:SF82">
    <property type="entry name" value="SOLUTE CARRIER FAMILY 13 MEMBER 2"/>
    <property type="match status" value="1"/>
</dbReference>
<gene>
    <name evidence="6" type="ORF">GMD42_09070</name>
</gene>
<dbReference type="AlphaFoldDB" id="A0A6I3S490"/>
<keyword evidence="3" id="KW-0812">Transmembrane</keyword>
<evidence type="ECO:0000256" key="1">
    <source>
        <dbReference type="ARBA" id="ARBA00004141"/>
    </source>
</evidence>
<dbReference type="NCBIfam" id="TIGR00785">
    <property type="entry name" value="dass"/>
    <property type="match status" value="1"/>
</dbReference>
<dbReference type="GO" id="GO:0005886">
    <property type="term" value="C:plasma membrane"/>
    <property type="evidence" value="ECO:0007669"/>
    <property type="project" value="TreeGrafter"/>
</dbReference>
<keyword evidence="2" id="KW-0813">Transport</keyword>
<reference evidence="6 7" key="1">
    <citation type="journal article" date="2019" name="Nat. Med.">
        <title>A library of human gut bacterial isolates paired with longitudinal multiomics data enables mechanistic microbiome research.</title>
        <authorList>
            <person name="Poyet M."/>
            <person name="Groussin M."/>
            <person name="Gibbons S.M."/>
            <person name="Avila-Pacheco J."/>
            <person name="Jiang X."/>
            <person name="Kearney S.M."/>
            <person name="Perrotta A.R."/>
            <person name="Berdy B."/>
            <person name="Zhao S."/>
            <person name="Lieberman T.D."/>
            <person name="Swanson P.K."/>
            <person name="Smith M."/>
            <person name="Roesemann S."/>
            <person name="Alexander J.E."/>
            <person name="Rich S.A."/>
            <person name="Livny J."/>
            <person name="Vlamakis H."/>
            <person name="Clish C."/>
            <person name="Bullock K."/>
            <person name="Deik A."/>
            <person name="Scott J."/>
            <person name="Pierce K.A."/>
            <person name="Xavier R.J."/>
            <person name="Alm E.J."/>
        </authorList>
    </citation>
    <scope>NUCLEOTIDE SEQUENCE [LARGE SCALE GENOMIC DNA]</scope>
    <source>
        <strain evidence="6 7">BIOML-A2</strain>
    </source>
</reference>